<name>A0A8T0EL43_ARGBR</name>
<dbReference type="OrthoDB" id="1043025at2759"/>
<keyword evidence="4" id="KW-0964">Secreted</keyword>
<feature type="repeat" description="ANK" evidence="12">
    <location>
        <begin position="72"/>
        <end position="104"/>
    </location>
</feature>
<dbReference type="Gene3D" id="1.25.40.20">
    <property type="entry name" value="Ankyrin repeat-containing domain"/>
    <property type="match status" value="1"/>
</dbReference>
<dbReference type="GO" id="GO:0005576">
    <property type="term" value="C:extracellular region"/>
    <property type="evidence" value="ECO:0007669"/>
    <property type="project" value="UniProtKB-SubCell"/>
</dbReference>
<keyword evidence="7" id="KW-0528">Neurotoxin</keyword>
<comment type="caution">
    <text evidence="13">The sequence shown here is derived from an EMBL/GenBank/DDBJ whole genome shotgun (WGS) entry which is preliminary data.</text>
</comment>
<proteinExistence type="predicted"/>
<evidence type="ECO:0000313" key="14">
    <source>
        <dbReference type="Proteomes" id="UP000807504"/>
    </source>
</evidence>
<dbReference type="GO" id="GO:0006887">
    <property type="term" value="P:exocytosis"/>
    <property type="evidence" value="ECO:0007669"/>
    <property type="project" value="UniProtKB-KW"/>
</dbReference>
<dbReference type="InterPro" id="IPR036770">
    <property type="entry name" value="Ankyrin_rpt-contain_sf"/>
</dbReference>
<gene>
    <name evidence="13" type="ORF">HNY73_016797</name>
</gene>
<dbReference type="PANTHER" id="PTHR24171">
    <property type="entry name" value="ANKYRIN REPEAT DOMAIN-CONTAINING PROTEIN 39-RELATED"/>
    <property type="match status" value="1"/>
</dbReference>
<dbReference type="AlphaFoldDB" id="A0A8T0EL43"/>
<keyword evidence="14" id="KW-1185">Reference proteome</keyword>
<dbReference type="OMA" id="VDATNCY"/>
<evidence type="ECO:0000313" key="13">
    <source>
        <dbReference type="EMBL" id="KAF8774221.1"/>
    </source>
</evidence>
<evidence type="ECO:0000256" key="4">
    <source>
        <dbReference type="ARBA" id="ARBA00022525"/>
    </source>
</evidence>
<keyword evidence="6" id="KW-0800">Toxin</keyword>
<keyword evidence="9" id="KW-0638">Presynaptic neurotoxin</keyword>
<dbReference type="PROSITE" id="PS50088">
    <property type="entry name" value="ANK_REPEAT"/>
    <property type="match status" value="3"/>
</dbReference>
<evidence type="ECO:0000256" key="10">
    <source>
        <dbReference type="ARBA" id="ARBA00023043"/>
    </source>
</evidence>
<dbReference type="Proteomes" id="UP000807504">
    <property type="component" value="Unassembled WGS sequence"/>
</dbReference>
<protein>
    <submittedName>
        <fullName evidence="13">Ankyrin-3 like protein</fullName>
    </submittedName>
</protein>
<dbReference type="Pfam" id="PF13857">
    <property type="entry name" value="Ank_5"/>
    <property type="match status" value="1"/>
</dbReference>
<keyword evidence="10 12" id="KW-0040">ANK repeat</keyword>
<evidence type="ECO:0000256" key="7">
    <source>
        <dbReference type="ARBA" id="ARBA00022699"/>
    </source>
</evidence>
<keyword evidence="3" id="KW-0268">Exocytosis</keyword>
<dbReference type="EMBL" id="JABXBU010002227">
    <property type="protein sequence ID" value="KAF8774221.1"/>
    <property type="molecule type" value="Genomic_DNA"/>
</dbReference>
<sequence>MDYNDRFLYDLVLKDNNIELLRKELAKGKDPNLTDSSGETLLHIAAKGIFDNPGIVQELINAGADVCGLDRYFSTPLHFAVICGKRKVVDVLLQTDVSINQKNQHGMTALHYAVNKNASPKSNIPGLAVDMYIIKKLLDHRLINVDATDSYHQTPLILAIKNDHLEIVKMLLNKNASVDTSDSFGLAPLHHALFYRNHRIVVTLLLKKANLLTMARDGQTPLDIITNLEWDEFARTCLKVIASNYSFKELLTNKLIKSPEFWQFLNKCWNEIDYMKSDVIANELTVFDFFSKCAAKPGFDDPILQIYKPVVEKLLTGNYPEYLSYIFNRMSKSTMYLVLEVYINEKYCNKPCRMEYFTEFSKIIKIGLLCEYLSNEDIFCLIVAFTETKKSEYLLDFHEHEWYLNDLWAVFPDKHFF</sequence>
<evidence type="ECO:0000256" key="1">
    <source>
        <dbReference type="ARBA" id="ARBA00004175"/>
    </source>
</evidence>
<dbReference type="PROSITE" id="PS50297">
    <property type="entry name" value="ANK_REP_REGION"/>
    <property type="match status" value="3"/>
</dbReference>
<reference evidence="13" key="2">
    <citation type="submission" date="2020-06" db="EMBL/GenBank/DDBJ databases">
        <authorList>
            <person name="Sheffer M."/>
        </authorList>
    </citation>
    <scope>NUCLEOTIDE SEQUENCE</scope>
</reference>
<evidence type="ECO:0000256" key="3">
    <source>
        <dbReference type="ARBA" id="ARBA00022483"/>
    </source>
</evidence>
<reference evidence="13" key="1">
    <citation type="journal article" date="2020" name="bioRxiv">
        <title>Chromosome-level reference genome of the European wasp spider Argiope bruennichi: a resource for studies on range expansion and evolutionary adaptation.</title>
        <authorList>
            <person name="Sheffer M.M."/>
            <person name="Hoppe A."/>
            <person name="Krehenwinkel H."/>
            <person name="Uhl G."/>
            <person name="Kuss A.W."/>
            <person name="Jensen L."/>
            <person name="Jensen C."/>
            <person name="Gillespie R.G."/>
            <person name="Hoff K.J."/>
            <person name="Prost S."/>
        </authorList>
    </citation>
    <scope>NUCLEOTIDE SEQUENCE</scope>
</reference>
<dbReference type="SMART" id="SM00248">
    <property type="entry name" value="ANK"/>
    <property type="match status" value="6"/>
</dbReference>
<evidence type="ECO:0000256" key="12">
    <source>
        <dbReference type="PROSITE-ProRule" id="PRU00023"/>
    </source>
</evidence>
<evidence type="ECO:0000256" key="11">
    <source>
        <dbReference type="ARBA" id="ARBA00023298"/>
    </source>
</evidence>
<evidence type="ECO:0000256" key="2">
    <source>
        <dbReference type="ARBA" id="ARBA00004613"/>
    </source>
</evidence>
<feature type="repeat" description="ANK" evidence="12">
    <location>
        <begin position="37"/>
        <end position="71"/>
    </location>
</feature>
<organism evidence="13 14">
    <name type="scientific">Argiope bruennichi</name>
    <name type="common">Wasp spider</name>
    <name type="synonym">Aranea bruennichi</name>
    <dbReference type="NCBI Taxonomy" id="94029"/>
    <lineage>
        <taxon>Eukaryota</taxon>
        <taxon>Metazoa</taxon>
        <taxon>Ecdysozoa</taxon>
        <taxon>Arthropoda</taxon>
        <taxon>Chelicerata</taxon>
        <taxon>Arachnida</taxon>
        <taxon>Araneae</taxon>
        <taxon>Araneomorphae</taxon>
        <taxon>Entelegynae</taxon>
        <taxon>Araneoidea</taxon>
        <taxon>Araneidae</taxon>
        <taxon>Argiope</taxon>
    </lineage>
</organism>
<evidence type="ECO:0000256" key="8">
    <source>
        <dbReference type="ARBA" id="ARBA00022737"/>
    </source>
</evidence>
<dbReference type="InterPro" id="IPR002110">
    <property type="entry name" value="Ankyrin_rpt"/>
</dbReference>
<evidence type="ECO:0000256" key="9">
    <source>
        <dbReference type="ARBA" id="ARBA00023028"/>
    </source>
</evidence>
<dbReference type="Pfam" id="PF12796">
    <property type="entry name" value="Ank_2"/>
    <property type="match status" value="1"/>
</dbReference>
<dbReference type="GO" id="GO:0044231">
    <property type="term" value="C:host cell presynaptic membrane"/>
    <property type="evidence" value="ECO:0007669"/>
    <property type="project" value="UniProtKB-KW"/>
</dbReference>
<dbReference type="GO" id="GO:0090729">
    <property type="term" value="F:toxin activity"/>
    <property type="evidence" value="ECO:0007669"/>
    <property type="project" value="UniProtKB-KW"/>
</dbReference>
<evidence type="ECO:0000256" key="5">
    <source>
        <dbReference type="ARBA" id="ARBA00022537"/>
    </source>
</evidence>
<dbReference type="SUPFAM" id="SSF48403">
    <property type="entry name" value="Ankyrin repeat"/>
    <property type="match status" value="1"/>
</dbReference>
<accession>A0A8T0EL43</accession>
<feature type="repeat" description="ANK" evidence="12">
    <location>
        <begin position="151"/>
        <end position="183"/>
    </location>
</feature>
<keyword evidence="11" id="KW-0472">Membrane</keyword>
<evidence type="ECO:0000256" key="6">
    <source>
        <dbReference type="ARBA" id="ARBA00022656"/>
    </source>
</evidence>
<keyword evidence="8" id="KW-0677">Repeat</keyword>
<comment type="subcellular location">
    <subcellularLocation>
        <location evidence="2">Secreted</location>
    </subcellularLocation>
    <subcellularLocation>
        <location evidence="1">Target cell membrane</location>
    </subcellularLocation>
</comment>
<keyword evidence="5" id="KW-1052">Target cell membrane</keyword>
<dbReference type="GO" id="GO:0044218">
    <property type="term" value="C:other organism cell membrane"/>
    <property type="evidence" value="ECO:0007669"/>
    <property type="project" value="UniProtKB-KW"/>
</dbReference>
<keyword evidence="11" id="KW-1053">Target membrane</keyword>